<feature type="non-terminal residue" evidence="2">
    <location>
        <position position="1"/>
    </location>
</feature>
<reference evidence="2" key="1">
    <citation type="submission" date="2017-07" db="EMBL/GenBank/DDBJ databases">
        <title>Taro Niue Genome Assembly and Annotation.</title>
        <authorList>
            <person name="Atibalentja N."/>
            <person name="Keating K."/>
            <person name="Fields C.J."/>
        </authorList>
    </citation>
    <scope>NUCLEOTIDE SEQUENCE</scope>
    <source>
        <strain evidence="2">Niue_2</strain>
        <tissue evidence="2">Leaf</tissue>
    </source>
</reference>
<feature type="compositionally biased region" description="Basic and acidic residues" evidence="1">
    <location>
        <begin position="48"/>
        <end position="62"/>
    </location>
</feature>
<feature type="compositionally biased region" description="Polar residues" evidence="1">
    <location>
        <begin position="7"/>
        <end position="18"/>
    </location>
</feature>
<feature type="region of interest" description="Disordered" evidence="1">
    <location>
        <begin position="1"/>
        <end position="30"/>
    </location>
</feature>
<proteinExistence type="predicted"/>
<accession>A0A843XP78</accession>
<evidence type="ECO:0000313" key="2">
    <source>
        <dbReference type="EMBL" id="MQM21668.1"/>
    </source>
</evidence>
<keyword evidence="3" id="KW-1185">Reference proteome</keyword>
<sequence length="175" mass="18184">MLFRLQGRQQPEGASTSAGVGGPGQPPLLRHAPLYASVIGEGVSATAKDAKKRTTSDGDPREAAALVSGPPHPSAALPMRDPRGLATAAGVLARLPELGLPNIALPHPLTSPSDKTQTRRTSRVFSEPAWILRALGACGFREMGSSAGKGASVTPIDFSLLCFYVGFADRFITAP</sequence>
<dbReference type="Proteomes" id="UP000652761">
    <property type="component" value="Unassembled WGS sequence"/>
</dbReference>
<protein>
    <submittedName>
        <fullName evidence="2">Uncharacterized protein</fullName>
    </submittedName>
</protein>
<dbReference type="EMBL" id="NMUH01011384">
    <property type="protein sequence ID" value="MQM21668.1"/>
    <property type="molecule type" value="Genomic_DNA"/>
</dbReference>
<feature type="region of interest" description="Disordered" evidence="1">
    <location>
        <begin position="43"/>
        <end position="81"/>
    </location>
</feature>
<dbReference type="AlphaFoldDB" id="A0A843XP78"/>
<gene>
    <name evidence="2" type="ORF">Taro_054711</name>
</gene>
<evidence type="ECO:0000256" key="1">
    <source>
        <dbReference type="SAM" id="MobiDB-lite"/>
    </source>
</evidence>
<evidence type="ECO:0000313" key="3">
    <source>
        <dbReference type="Proteomes" id="UP000652761"/>
    </source>
</evidence>
<comment type="caution">
    <text evidence="2">The sequence shown here is derived from an EMBL/GenBank/DDBJ whole genome shotgun (WGS) entry which is preliminary data.</text>
</comment>
<organism evidence="2 3">
    <name type="scientific">Colocasia esculenta</name>
    <name type="common">Wild taro</name>
    <name type="synonym">Arum esculentum</name>
    <dbReference type="NCBI Taxonomy" id="4460"/>
    <lineage>
        <taxon>Eukaryota</taxon>
        <taxon>Viridiplantae</taxon>
        <taxon>Streptophyta</taxon>
        <taxon>Embryophyta</taxon>
        <taxon>Tracheophyta</taxon>
        <taxon>Spermatophyta</taxon>
        <taxon>Magnoliopsida</taxon>
        <taxon>Liliopsida</taxon>
        <taxon>Araceae</taxon>
        <taxon>Aroideae</taxon>
        <taxon>Colocasieae</taxon>
        <taxon>Colocasia</taxon>
    </lineage>
</organism>
<name>A0A843XP78_COLES</name>